<evidence type="ECO:0000313" key="2">
    <source>
        <dbReference type="EMBL" id="KAK0634165.1"/>
    </source>
</evidence>
<comment type="caution">
    <text evidence="2">The sequence shown here is derived from an EMBL/GenBank/DDBJ whole genome shotgun (WGS) entry which is preliminary data.</text>
</comment>
<dbReference type="Proteomes" id="UP001175000">
    <property type="component" value="Unassembled WGS sequence"/>
</dbReference>
<feature type="transmembrane region" description="Helical" evidence="1">
    <location>
        <begin position="56"/>
        <end position="79"/>
    </location>
</feature>
<feature type="transmembrane region" description="Helical" evidence="1">
    <location>
        <begin position="164"/>
        <end position="185"/>
    </location>
</feature>
<gene>
    <name evidence="2" type="ORF">B0T14DRAFT_551183</name>
</gene>
<dbReference type="PANTHER" id="PTHR35394">
    <property type="entry name" value="DUF3176 DOMAIN-CONTAINING PROTEIN"/>
    <property type="match status" value="1"/>
</dbReference>
<organism evidence="2 3">
    <name type="scientific">Immersiella caudata</name>
    <dbReference type="NCBI Taxonomy" id="314043"/>
    <lineage>
        <taxon>Eukaryota</taxon>
        <taxon>Fungi</taxon>
        <taxon>Dikarya</taxon>
        <taxon>Ascomycota</taxon>
        <taxon>Pezizomycotina</taxon>
        <taxon>Sordariomycetes</taxon>
        <taxon>Sordariomycetidae</taxon>
        <taxon>Sordariales</taxon>
        <taxon>Lasiosphaeriaceae</taxon>
        <taxon>Immersiella</taxon>
    </lineage>
</organism>
<accession>A0AA39XI92</accession>
<keyword evidence="1" id="KW-1133">Transmembrane helix</keyword>
<name>A0AA39XI92_9PEZI</name>
<evidence type="ECO:0000256" key="1">
    <source>
        <dbReference type="SAM" id="Phobius"/>
    </source>
</evidence>
<dbReference type="Pfam" id="PF11374">
    <property type="entry name" value="DUF3176"/>
    <property type="match status" value="1"/>
</dbReference>
<evidence type="ECO:0000313" key="3">
    <source>
        <dbReference type="Proteomes" id="UP001175000"/>
    </source>
</evidence>
<keyword evidence="1" id="KW-0472">Membrane</keyword>
<keyword evidence="1" id="KW-0812">Transmembrane</keyword>
<dbReference type="PANTHER" id="PTHR35394:SF5">
    <property type="entry name" value="DUF3176 DOMAIN-CONTAINING PROTEIN"/>
    <property type="match status" value="1"/>
</dbReference>
<keyword evidence="3" id="KW-1185">Reference proteome</keyword>
<dbReference type="InterPro" id="IPR021514">
    <property type="entry name" value="DUF3176"/>
</dbReference>
<reference evidence="2" key="1">
    <citation type="submission" date="2023-06" db="EMBL/GenBank/DDBJ databases">
        <title>Genome-scale phylogeny and comparative genomics of the fungal order Sordariales.</title>
        <authorList>
            <consortium name="Lawrence Berkeley National Laboratory"/>
            <person name="Hensen N."/>
            <person name="Bonometti L."/>
            <person name="Westerberg I."/>
            <person name="Brannstrom I.O."/>
            <person name="Guillou S."/>
            <person name="Cros-Aarteil S."/>
            <person name="Calhoun S."/>
            <person name="Haridas S."/>
            <person name="Kuo A."/>
            <person name="Mondo S."/>
            <person name="Pangilinan J."/>
            <person name="Riley R."/>
            <person name="Labutti K."/>
            <person name="Andreopoulos B."/>
            <person name="Lipzen A."/>
            <person name="Chen C."/>
            <person name="Yanf M."/>
            <person name="Daum C."/>
            <person name="Ng V."/>
            <person name="Clum A."/>
            <person name="Steindorff A."/>
            <person name="Ohm R."/>
            <person name="Martin F."/>
            <person name="Silar P."/>
            <person name="Natvig D."/>
            <person name="Lalanne C."/>
            <person name="Gautier V."/>
            <person name="Ament-Velasquez S.L."/>
            <person name="Kruys A."/>
            <person name="Hutchinson M.I."/>
            <person name="Powell A.J."/>
            <person name="Barry K."/>
            <person name="Miller A.N."/>
            <person name="Grigoriev I.V."/>
            <person name="Debuchy R."/>
            <person name="Gladieux P."/>
            <person name="Thoren M.H."/>
            <person name="Johannesson H."/>
        </authorList>
    </citation>
    <scope>NUCLEOTIDE SEQUENCE</scope>
    <source>
        <strain evidence="2">CBS 606.72</strain>
    </source>
</reference>
<dbReference type="EMBL" id="JAULSU010000001">
    <property type="protein sequence ID" value="KAK0634165.1"/>
    <property type="molecule type" value="Genomic_DNA"/>
</dbReference>
<sequence length="622" mass="68948">MPGSIARGRPAEEDFSQQAHQSAFLLNVNPPAPYPFYDDGQTPQLKPSNSIDFHSLWIWEILSFSAGGILYGIFFYLLFRYDGQLVSQWEQNSPISGLFRTLQSAVSLITTIMKAAMLLPLASAMGQLKWHYARHPSRLKDIELIDGASRGNLGAVRLLFSRSAIHSTSIGCLIIISAVLLGPFIQNTVQVRTQIFSDEALPPDTVPLLPVTKEIVTSGPDLAPPNGSSIGLSMFSSIQAAWAAAASSVDFQGSRLTHKCPFDFCEWTNFTTLGVASQCRAADVATPRHPTTGVLYAFSNEADVDNLTNATRLSDGTVVVNEWLTRLRLLARETIPERSGYAELGKTLPLILHLSALGYYNGSYQATECVLYWAALHYEWYTLNITAGGVDRGRWREFHKTSSNVSRDADEVISIDGVDFCRFNASVEACKFTVDPASHQGVRGLLVPFLNDDSVAYPREMTNDMAELRALDFSKPRIELFYGDWTDRVFEMEDTLTNQTGRFMKMMAVYMTNNIRSNSGRYVFGRGASVNAYFAINKRYAAYPTVIFAASILFVSVTAWRARRERIWKNSALALLFNGLEQAPIEDGENFGTLAGMESVAERMVVRLDDEGDGLGLKLRTG</sequence>
<feature type="transmembrane region" description="Helical" evidence="1">
    <location>
        <begin position="540"/>
        <end position="560"/>
    </location>
</feature>
<proteinExistence type="predicted"/>
<dbReference type="AlphaFoldDB" id="A0AA39XI92"/>
<protein>
    <submittedName>
        <fullName evidence="2">Uncharacterized protein</fullName>
    </submittedName>
</protein>